<dbReference type="GO" id="GO:0006900">
    <property type="term" value="P:vesicle budding from membrane"/>
    <property type="evidence" value="ECO:0007669"/>
    <property type="project" value="TreeGrafter"/>
</dbReference>
<reference evidence="2" key="2">
    <citation type="submission" date="2015-03" db="UniProtKB">
        <authorList>
            <consortium name="EnsemblPlants"/>
        </authorList>
    </citation>
    <scope>IDENTIFICATION</scope>
</reference>
<name>A0A0D3H7I7_9ORYZ</name>
<dbReference type="InterPro" id="IPR011417">
    <property type="entry name" value="ANTH_dom"/>
</dbReference>
<dbReference type="GO" id="GO:0000149">
    <property type="term" value="F:SNARE binding"/>
    <property type="evidence" value="ECO:0007669"/>
    <property type="project" value="TreeGrafter"/>
</dbReference>
<dbReference type="PANTHER" id="PTHR22951:SF79">
    <property type="entry name" value="CLATHRIN ASSEMBLY PROTEIN"/>
    <property type="match status" value="1"/>
</dbReference>
<dbReference type="HOGENOM" id="CLU_832551_0_0_1"/>
<dbReference type="Proteomes" id="UP000026960">
    <property type="component" value="Chromosome 9"/>
</dbReference>
<reference evidence="2" key="1">
    <citation type="journal article" date="2009" name="Rice">
        <title>De Novo Next Generation Sequencing of Plant Genomes.</title>
        <authorList>
            <person name="Rounsley S."/>
            <person name="Marri P.R."/>
            <person name="Yu Y."/>
            <person name="He R."/>
            <person name="Sisneros N."/>
            <person name="Goicoechea J.L."/>
            <person name="Lee S.J."/>
            <person name="Angelova A."/>
            <person name="Kudrna D."/>
            <person name="Luo M."/>
            <person name="Affourtit J."/>
            <person name="Desany B."/>
            <person name="Knight J."/>
            <person name="Niazi F."/>
            <person name="Egholm M."/>
            <person name="Wing R.A."/>
        </authorList>
    </citation>
    <scope>NUCLEOTIDE SEQUENCE [LARGE SCALE GENOMIC DNA]</scope>
    <source>
        <strain evidence="2">cv. IRGC 105608</strain>
    </source>
</reference>
<dbReference type="GO" id="GO:0005905">
    <property type="term" value="C:clathrin-coated pit"/>
    <property type="evidence" value="ECO:0007669"/>
    <property type="project" value="TreeGrafter"/>
</dbReference>
<dbReference type="InterPro" id="IPR045192">
    <property type="entry name" value="AP180-like"/>
</dbReference>
<evidence type="ECO:0000259" key="1">
    <source>
        <dbReference type="Pfam" id="PF07651"/>
    </source>
</evidence>
<sequence>MGSFRQWWRTSPSLVRPTVWALGRRARRTRCWAVALKALMLAHGMLLRSGSPAFSAFVRAYFRFLNYRSLLAAEEDIAGDGDDHCVARLERITKLQFLLELLLQIRPYCDGMEVPLVLEAMDCALIEILQVYGEICTGVALFLVGVPAPTTRPRQTKSTAAAGIKVLRKAAEKSAQLSSYFELCRSLGVVNVRELEVRRQRRRRRSGWRSTMTRAAARRRGAVDSKTRSFWRRRSRRGARWLVVRVRPQFACGIGSRSDRRHSYKEDVVGHATCREDLVNGLRVGEDLAGQPCHAQGRTSLVGRATAGEDLAGLSGNARGRTSSIRRQWPWIMR</sequence>
<dbReference type="EnsemblPlants" id="OBART09G12260.4">
    <property type="protein sequence ID" value="OBART09G12260.4"/>
    <property type="gene ID" value="OBART09G12260"/>
</dbReference>
<dbReference type="GO" id="GO:0048268">
    <property type="term" value="P:clathrin coat assembly"/>
    <property type="evidence" value="ECO:0007669"/>
    <property type="project" value="InterPro"/>
</dbReference>
<dbReference type="GO" id="GO:0072583">
    <property type="term" value="P:clathrin-dependent endocytosis"/>
    <property type="evidence" value="ECO:0007669"/>
    <property type="project" value="InterPro"/>
</dbReference>
<protein>
    <recommendedName>
        <fullName evidence="1">AP180 N-terminal homology (ANTH) domain-containing protein</fullName>
    </recommendedName>
</protein>
<dbReference type="Gene3D" id="1.25.40.90">
    <property type="match status" value="1"/>
</dbReference>
<dbReference type="GO" id="GO:0005546">
    <property type="term" value="F:phosphatidylinositol-4,5-bisphosphate binding"/>
    <property type="evidence" value="ECO:0007669"/>
    <property type="project" value="TreeGrafter"/>
</dbReference>
<dbReference type="InterPro" id="IPR014712">
    <property type="entry name" value="ANTH_dom_sf"/>
</dbReference>
<evidence type="ECO:0000313" key="3">
    <source>
        <dbReference type="Proteomes" id="UP000026960"/>
    </source>
</evidence>
<dbReference type="SUPFAM" id="SSF48464">
    <property type="entry name" value="ENTH/VHS domain"/>
    <property type="match status" value="1"/>
</dbReference>
<accession>A0A0D3H7I7</accession>
<keyword evidence="3" id="KW-1185">Reference proteome</keyword>
<dbReference type="Gramene" id="OBART09G12260.4">
    <property type="protein sequence ID" value="OBART09G12260.4"/>
    <property type="gene ID" value="OBART09G12260"/>
</dbReference>
<dbReference type="Gene3D" id="1.20.58.150">
    <property type="entry name" value="ANTH domain"/>
    <property type="match status" value="1"/>
</dbReference>
<dbReference type="SUPFAM" id="SSF89009">
    <property type="entry name" value="GAT-like domain"/>
    <property type="match status" value="1"/>
</dbReference>
<dbReference type="GO" id="GO:0032050">
    <property type="term" value="F:clathrin heavy chain binding"/>
    <property type="evidence" value="ECO:0007669"/>
    <property type="project" value="TreeGrafter"/>
</dbReference>
<proteinExistence type="predicted"/>
<dbReference type="Pfam" id="PF07651">
    <property type="entry name" value="ANTH"/>
    <property type="match status" value="1"/>
</dbReference>
<dbReference type="GO" id="GO:0005545">
    <property type="term" value="F:1-phosphatidylinositol binding"/>
    <property type="evidence" value="ECO:0007669"/>
    <property type="project" value="InterPro"/>
</dbReference>
<feature type="domain" description="AP180 N-terminal homology (ANTH)" evidence="1">
    <location>
        <begin position="50"/>
        <end position="191"/>
    </location>
</feature>
<dbReference type="AlphaFoldDB" id="A0A0D3H7I7"/>
<dbReference type="InterPro" id="IPR008942">
    <property type="entry name" value="ENTH_VHS"/>
</dbReference>
<dbReference type="GO" id="GO:0030136">
    <property type="term" value="C:clathrin-coated vesicle"/>
    <property type="evidence" value="ECO:0007669"/>
    <property type="project" value="InterPro"/>
</dbReference>
<organism evidence="2">
    <name type="scientific">Oryza barthii</name>
    <dbReference type="NCBI Taxonomy" id="65489"/>
    <lineage>
        <taxon>Eukaryota</taxon>
        <taxon>Viridiplantae</taxon>
        <taxon>Streptophyta</taxon>
        <taxon>Embryophyta</taxon>
        <taxon>Tracheophyta</taxon>
        <taxon>Spermatophyta</taxon>
        <taxon>Magnoliopsida</taxon>
        <taxon>Liliopsida</taxon>
        <taxon>Poales</taxon>
        <taxon>Poaceae</taxon>
        <taxon>BOP clade</taxon>
        <taxon>Oryzoideae</taxon>
        <taxon>Oryzeae</taxon>
        <taxon>Oryzinae</taxon>
        <taxon>Oryza</taxon>
    </lineage>
</organism>
<evidence type="ECO:0000313" key="2">
    <source>
        <dbReference type="EnsemblPlants" id="OBART09G12260.4"/>
    </source>
</evidence>
<dbReference type="PANTHER" id="PTHR22951">
    <property type="entry name" value="CLATHRIN ASSEMBLY PROTEIN"/>
    <property type="match status" value="1"/>
</dbReference>